<dbReference type="PANTHER" id="PTHR40114">
    <property type="entry name" value="SLR0698 PROTEIN"/>
    <property type="match status" value="1"/>
</dbReference>
<dbReference type="PIRSF" id="PIRSF016487">
    <property type="entry name" value="CYTH_UCP016487"/>
    <property type="match status" value="1"/>
</dbReference>
<feature type="domain" description="CYTH" evidence="1">
    <location>
        <begin position="1"/>
        <end position="145"/>
    </location>
</feature>
<keyword evidence="3" id="KW-1185">Reference proteome</keyword>
<comment type="caution">
    <text evidence="2">The sequence shown here is derived from an EMBL/GenBank/DDBJ whole genome shotgun (WGS) entry which is preliminary data.</text>
</comment>
<proteinExistence type="predicted"/>
<name>A0ABP9DLU9_9BACT</name>
<dbReference type="PANTHER" id="PTHR40114:SF1">
    <property type="entry name" value="SLR0698 PROTEIN"/>
    <property type="match status" value="1"/>
</dbReference>
<gene>
    <name evidence="2" type="ORF">GCM10023331_40140</name>
</gene>
<dbReference type="SUPFAM" id="SSF55154">
    <property type="entry name" value="CYTH-like phosphatases"/>
    <property type="match status" value="1"/>
</dbReference>
<evidence type="ECO:0000313" key="2">
    <source>
        <dbReference type="EMBL" id="GAA4851535.1"/>
    </source>
</evidence>
<dbReference type="EMBL" id="BAABJX010000068">
    <property type="protein sequence ID" value="GAA4851535.1"/>
    <property type="molecule type" value="Genomic_DNA"/>
</dbReference>
<sequence length="145" mass="16662">MIDIERKFLVNGPIPEGEDTPIQEGYLSRNPERTVRIRTRKDKANISVKGKISADGLSRYEFKQEISMEDALNLLKICEPGVIEKTRRAIKWGEHTIKVDIFHGKYDGLVIAEVELEDPDQPFEKPEWLGEEVTGNLKYYNSNLT</sequence>
<dbReference type="InterPro" id="IPR012042">
    <property type="entry name" value="NeuTTM/CthTTM-like"/>
</dbReference>
<dbReference type="PROSITE" id="PS51707">
    <property type="entry name" value="CYTH"/>
    <property type="match status" value="1"/>
</dbReference>
<dbReference type="Proteomes" id="UP001500298">
    <property type="component" value="Unassembled WGS sequence"/>
</dbReference>
<evidence type="ECO:0000313" key="3">
    <source>
        <dbReference type="Proteomes" id="UP001500298"/>
    </source>
</evidence>
<evidence type="ECO:0000259" key="1">
    <source>
        <dbReference type="PROSITE" id="PS51707"/>
    </source>
</evidence>
<accession>A0ABP9DLU9</accession>
<dbReference type="Pfam" id="PF01928">
    <property type="entry name" value="CYTH"/>
    <property type="match status" value="1"/>
</dbReference>
<organism evidence="2 3">
    <name type="scientific">Algivirga pacifica</name>
    <dbReference type="NCBI Taxonomy" id="1162670"/>
    <lineage>
        <taxon>Bacteria</taxon>
        <taxon>Pseudomonadati</taxon>
        <taxon>Bacteroidota</taxon>
        <taxon>Cytophagia</taxon>
        <taxon>Cytophagales</taxon>
        <taxon>Flammeovirgaceae</taxon>
        <taxon>Algivirga</taxon>
    </lineage>
</organism>
<reference evidence="3" key="1">
    <citation type="journal article" date="2019" name="Int. J. Syst. Evol. Microbiol.">
        <title>The Global Catalogue of Microorganisms (GCM) 10K type strain sequencing project: providing services to taxonomists for standard genome sequencing and annotation.</title>
        <authorList>
            <consortium name="The Broad Institute Genomics Platform"/>
            <consortium name="The Broad Institute Genome Sequencing Center for Infectious Disease"/>
            <person name="Wu L."/>
            <person name="Ma J."/>
        </authorList>
    </citation>
    <scope>NUCLEOTIDE SEQUENCE [LARGE SCALE GENOMIC DNA]</scope>
    <source>
        <strain evidence="3">JCM 18326</strain>
    </source>
</reference>
<dbReference type="SMART" id="SM01118">
    <property type="entry name" value="CYTH"/>
    <property type="match status" value="1"/>
</dbReference>
<dbReference type="Gene3D" id="2.40.320.10">
    <property type="entry name" value="Hypothetical Protein Pfu-838710-001"/>
    <property type="match status" value="1"/>
</dbReference>
<dbReference type="CDD" id="cd07891">
    <property type="entry name" value="CYTH-like_CthTTM-like_1"/>
    <property type="match status" value="1"/>
</dbReference>
<dbReference type="RefSeq" id="WP_345375125.1">
    <property type="nucleotide sequence ID" value="NZ_BAABJX010000068.1"/>
</dbReference>
<dbReference type="InterPro" id="IPR033469">
    <property type="entry name" value="CYTH-like_dom_sf"/>
</dbReference>
<dbReference type="InterPro" id="IPR023577">
    <property type="entry name" value="CYTH_domain"/>
</dbReference>
<protein>
    <submittedName>
        <fullName evidence="2">CYTH domain-containing protein</fullName>
    </submittedName>
</protein>